<feature type="compositionally biased region" description="Acidic residues" evidence="1">
    <location>
        <begin position="156"/>
        <end position="165"/>
    </location>
</feature>
<reference evidence="2 3" key="1">
    <citation type="journal article" date="2018" name="New Phytol.">
        <title>Phylogenomics of Endogonaceae and evolution of mycorrhizas within Mucoromycota.</title>
        <authorList>
            <person name="Chang Y."/>
            <person name="Desiro A."/>
            <person name="Na H."/>
            <person name="Sandor L."/>
            <person name="Lipzen A."/>
            <person name="Clum A."/>
            <person name="Barry K."/>
            <person name="Grigoriev I.V."/>
            <person name="Martin F.M."/>
            <person name="Stajich J.E."/>
            <person name="Smith M.E."/>
            <person name="Bonito G."/>
            <person name="Spatafora J.W."/>
        </authorList>
    </citation>
    <scope>NUCLEOTIDE SEQUENCE [LARGE SCALE GENOMIC DNA]</scope>
    <source>
        <strain evidence="2 3">GMNB39</strain>
    </source>
</reference>
<dbReference type="Proteomes" id="UP000268093">
    <property type="component" value="Unassembled WGS sequence"/>
</dbReference>
<gene>
    <name evidence="2" type="ORF">BC936DRAFT_143289</name>
</gene>
<keyword evidence="3" id="KW-1185">Reference proteome</keyword>
<dbReference type="AlphaFoldDB" id="A0A432ZZ31"/>
<feature type="region of interest" description="Disordered" evidence="1">
    <location>
        <begin position="1"/>
        <end position="27"/>
    </location>
</feature>
<evidence type="ECO:0000256" key="1">
    <source>
        <dbReference type="SAM" id="MobiDB-lite"/>
    </source>
</evidence>
<evidence type="ECO:0000313" key="3">
    <source>
        <dbReference type="Proteomes" id="UP000268093"/>
    </source>
</evidence>
<feature type="compositionally biased region" description="Basic and acidic residues" evidence="1">
    <location>
        <begin position="44"/>
        <end position="59"/>
    </location>
</feature>
<sequence>KKRQANTLTRQNKEHQGHYEAPAKVQYGARERVDLQLGPVIEHRVEHDVEGRGPRRKESTPPPVVVLGAQVEVAHQDRHLRARQNQDAEDKKEEACSMKMAPKGNTPPMSMEGKERSFLEPKVRPDEAQRHGDEEPEANNGEHGAEGDSARRLHTDEEEIEEDEAAEDDAMVEMNLIIRFPVSLIATHPKTIPSSRPSHFTPSHPNSPREQECCQEYVVFPRLATEHLVDTRRDVASNAAKDHVEDDHDCGEGATGNGGHEEELGAVAEQDGEEHAVGRGAKHVAVNELPAEILLDVLL</sequence>
<comment type="caution">
    <text evidence="2">The sequence shown here is derived from an EMBL/GenBank/DDBJ whole genome shotgun (WGS) entry which is preliminary data.</text>
</comment>
<feature type="compositionally biased region" description="Polar residues" evidence="1">
    <location>
        <begin position="1"/>
        <end position="10"/>
    </location>
</feature>
<accession>A0A432ZZ31</accession>
<feature type="compositionally biased region" description="Polar residues" evidence="1">
    <location>
        <begin position="192"/>
        <end position="206"/>
    </location>
</feature>
<feature type="region of interest" description="Disordered" evidence="1">
    <location>
        <begin position="190"/>
        <end position="209"/>
    </location>
</feature>
<evidence type="ECO:0000313" key="2">
    <source>
        <dbReference type="EMBL" id="RUO95762.1"/>
    </source>
</evidence>
<feature type="compositionally biased region" description="Basic and acidic residues" evidence="1">
    <location>
        <begin position="74"/>
        <end position="96"/>
    </location>
</feature>
<organism evidence="2 3">
    <name type="scientific">Jimgerdemannia flammicorona</name>
    <dbReference type="NCBI Taxonomy" id="994334"/>
    <lineage>
        <taxon>Eukaryota</taxon>
        <taxon>Fungi</taxon>
        <taxon>Fungi incertae sedis</taxon>
        <taxon>Mucoromycota</taxon>
        <taxon>Mucoromycotina</taxon>
        <taxon>Endogonomycetes</taxon>
        <taxon>Endogonales</taxon>
        <taxon>Endogonaceae</taxon>
        <taxon>Jimgerdemannia</taxon>
    </lineage>
</organism>
<feature type="region of interest" description="Disordered" evidence="1">
    <location>
        <begin position="44"/>
        <end position="165"/>
    </location>
</feature>
<feature type="region of interest" description="Disordered" evidence="1">
    <location>
        <begin position="239"/>
        <end position="260"/>
    </location>
</feature>
<name>A0A432ZZ31_9FUNG</name>
<dbReference type="EMBL" id="RBNI01026131">
    <property type="protein sequence ID" value="RUO95762.1"/>
    <property type="molecule type" value="Genomic_DNA"/>
</dbReference>
<feature type="compositionally biased region" description="Basic and acidic residues" evidence="1">
    <location>
        <begin position="143"/>
        <end position="155"/>
    </location>
</feature>
<feature type="non-terminal residue" evidence="2">
    <location>
        <position position="1"/>
    </location>
</feature>
<protein>
    <submittedName>
        <fullName evidence="2">Uncharacterized protein</fullName>
    </submittedName>
</protein>
<feature type="compositionally biased region" description="Basic and acidic residues" evidence="1">
    <location>
        <begin position="112"/>
        <end position="133"/>
    </location>
</feature>
<proteinExistence type="predicted"/>